<proteinExistence type="predicted"/>
<accession>A0ABY5TMJ5</accession>
<protein>
    <submittedName>
        <fullName evidence="1">SiaB family protein kinase</fullName>
    </submittedName>
</protein>
<name>A0ABY5TMJ5_9GAMM</name>
<keyword evidence="1" id="KW-0418">Kinase</keyword>
<evidence type="ECO:0000313" key="2">
    <source>
        <dbReference type="Proteomes" id="UP001059934"/>
    </source>
</evidence>
<evidence type="ECO:0000313" key="1">
    <source>
        <dbReference type="EMBL" id="UVW34326.1"/>
    </source>
</evidence>
<reference evidence="1" key="1">
    <citation type="submission" date="2022-08" db="EMBL/GenBank/DDBJ databases">
        <title>Catabolic pathway analysis in culturable SAR92 clade bacteria reveals their overlooked roles in DMSP degradation in coastal seas.</title>
        <authorList>
            <person name="He X."/>
            <person name="Zhang X."/>
            <person name="Zhang Y."/>
        </authorList>
    </citation>
    <scope>NUCLEOTIDE SEQUENCE</scope>
    <source>
        <strain evidence="1">H455</strain>
    </source>
</reference>
<keyword evidence="2" id="KW-1185">Reference proteome</keyword>
<organism evidence="1 2">
    <name type="scientific">SAR92 clade bacterium H455</name>
    <dbReference type="NCBI Taxonomy" id="2974818"/>
    <lineage>
        <taxon>Bacteria</taxon>
        <taxon>Pseudomonadati</taxon>
        <taxon>Pseudomonadota</taxon>
        <taxon>Gammaproteobacteria</taxon>
        <taxon>Cellvibrionales</taxon>
        <taxon>Porticoccaceae</taxon>
        <taxon>SAR92 clade</taxon>
    </lineage>
</organism>
<dbReference type="EMBL" id="CP103416">
    <property type="protein sequence ID" value="UVW34326.1"/>
    <property type="molecule type" value="Genomic_DNA"/>
</dbReference>
<gene>
    <name evidence="1" type="ORF">NYF23_09880</name>
</gene>
<dbReference type="GO" id="GO:0016301">
    <property type="term" value="F:kinase activity"/>
    <property type="evidence" value="ECO:0007669"/>
    <property type="project" value="UniProtKB-KW"/>
</dbReference>
<sequence length="183" mass="20204">MNDKSIQLHELMLARGTFFCYSGPLSEQVLTSISAVVREQLTDAQTDLSIKNTVFSIFIEQAQNIIRYSGARLEGSGVGSVSISHTDSGFMLESVNEISLAGKERVEQVLRELKEMDTSELKSAYRQRIKSGPPRGSVGAGLGFIEVARRSSSFDYSFEQRENKTLFLYRGWVAAAKASAFSS</sequence>
<dbReference type="Pfam" id="PF19788">
    <property type="entry name" value="DUF6272"/>
    <property type="match status" value="1"/>
</dbReference>
<keyword evidence="1" id="KW-0808">Transferase</keyword>
<dbReference type="Proteomes" id="UP001059934">
    <property type="component" value="Chromosome"/>
</dbReference>
<dbReference type="NCBIfam" id="NF038262">
    <property type="entry name" value="SiaB_fam_kinase"/>
    <property type="match status" value="1"/>
</dbReference>
<dbReference type="InterPro" id="IPR046239">
    <property type="entry name" value="DUF6272"/>
</dbReference>